<dbReference type="EMBL" id="JAVRRG010000143">
    <property type="protein sequence ID" value="KAK5080856.1"/>
    <property type="molecule type" value="Genomic_DNA"/>
</dbReference>
<dbReference type="CDD" id="cd12087">
    <property type="entry name" value="TM_EGFR-like"/>
    <property type="match status" value="1"/>
</dbReference>
<dbReference type="PANTHER" id="PTHR42905:SF7">
    <property type="entry name" value="PHOSPHOENOLPYRUVATE PHOSPHOMUTASE"/>
    <property type="match status" value="1"/>
</dbReference>
<evidence type="ECO:0000256" key="1">
    <source>
        <dbReference type="ARBA" id="ARBA00038455"/>
    </source>
</evidence>
<dbReference type="NCBIfam" id="TIGR02321">
    <property type="entry name" value="Pphn_pyruv_hyd"/>
    <property type="match status" value="1"/>
</dbReference>
<dbReference type="Pfam" id="PF13714">
    <property type="entry name" value="PEP_mutase"/>
    <property type="match status" value="1"/>
</dbReference>
<feature type="compositionally biased region" description="Basic and acidic residues" evidence="2">
    <location>
        <begin position="214"/>
        <end position="230"/>
    </location>
</feature>
<evidence type="ECO:0000256" key="2">
    <source>
        <dbReference type="SAM" id="MobiDB-lite"/>
    </source>
</evidence>
<dbReference type="SUPFAM" id="SSF51621">
    <property type="entry name" value="Phosphoenolpyruvate/pyruvate domain"/>
    <property type="match status" value="1"/>
</dbReference>
<evidence type="ECO:0008006" key="6">
    <source>
        <dbReference type="Google" id="ProtNLM"/>
    </source>
</evidence>
<keyword evidence="3" id="KW-0812">Transmembrane</keyword>
<organism evidence="4 5">
    <name type="scientific">Lithohypha guttulata</name>
    <dbReference type="NCBI Taxonomy" id="1690604"/>
    <lineage>
        <taxon>Eukaryota</taxon>
        <taxon>Fungi</taxon>
        <taxon>Dikarya</taxon>
        <taxon>Ascomycota</taxon>
        <taxon>Pezizomycotina</taxon>
        <taxon>Eurotiomycetes</taxon>
        <taxon>Chaetothyriomycetidae</taxon>
        <taxon>Chaetothyriales</taxon>
        <taxon>Trichomeriaceae</taxon>
        <taxon>Lithohypha</taxon>
    </lineage>
</organism>
<dbReference type="InterPro" id="IPR012649">
    <property type="entry name" value="PPH"/>
</dbReference>
<dbReference type="InterPro" id="IPR015813">
    <property type="entry name" value="Pyrv/PenolPyrv_kinase-like_dom"/>
</dbReference>
<feature type="region of interest" description="Disordered" evidence="2">
    <location>
        <begin position="209"/>
        <end position="236"/>
    </location>
</feature>
<keyword evidence="5" id="KW-1185">Reference proteome</keyword>
<dbReference type="Proteomes" id="UP001345013">
    <property type="component" value="Unassembled WGS sequence"/>
</dbReference>
<dbReference type="InterPro" id="IPR039556">
    <property type="entry name" value="ICL/PEPM"/>
</dbReference>
<accession>A0ABR0K0A3</accession>
<sequence length="551" mass="58221">MAVMVHLWAFVKRQAIALPEECYAFADQVMHLWQSAGRSPELCVTSGTFSSVFAKLENYTSSYGADKTSTGVYSLVSSLATPLSYCSSVISSFGQAALASSLASAASSVSCASYASAGLTPDLRVLSCPATPSASGASPIYPPTPTSTLAVSFSAADAGITTAAIAGIAVGSVVGAIIILAVIIFFLRRHGQNRKRHLIAAAATSENQGLTDKAQLHSDEYKPPREELEGSRAPPKMRTIGGLHEMEYHDLAAARSELSANEVAALELRDGTLNSKPALAMGAHNPLAAKLAAEAGGFDAVWASGFELSASYAVPDANILSSNVHLETTRTMSEVQDLPIIADLDTEFGNAINVAYIIPRYEAAGVSAVVIEDKTFPKDSSLRTDGRQELISIPEFQGKIAAAKAVVSMLVIAPTEALIAGLGQDEALRRGMAYVEAGADAILIHSKAKTPDEILSFCKAWPGDVPLVIVPTSYPQLSFDEIARLTDDKVGLVICGNHAIRAAVTAMRRTFDRIIKDNSIASVEREIVPVSDVFALQGDAAMRGLEKEYLR</sequence>
<dbReference type="CDD" id="cd00377">
    <property type="entry name" value="ICL_PEPM"/>
    <property type="match status" value="1"/>
</dbReference>
<evidence type="ECO:0000313" key="5">
    <source>
        <dbReference type="Proteomes" id="UP001345013"/>
    </source>
</evidence>
<dbReference type="Gene3D" id="3.20.20.60">
    <property type="entry name" value="Phosphoenolpyruvate-binding domains"/>
    <property type="match status" value="1"/>
</dbReference>
<gene>
    <name evidence="4" type="ORF">LTR24_008373</name>
</gene>
<name>A0ABR0K0A3_9EURO</name>
<comment type="similarity">
    <text evidence="1">Belongs to the isocitrate lyase/PEP mutase superfamily. PEP mutase family.</text>
</comment>
<comment type="caution">
    <text evidence="4">The sequence shown here is derived from an EMBL/GenBank/DDBJ whole genome shotgun (WGS) entry which is preliminary data.</text>
</comment>
<keyword evidence="3" id="KW-0472">Membrane</keyword>
<evidence type="ECO:0000256" key="3">
    <source>
        <dbReference type="SAM" id="Phobius"/>
    </source>
</evidence>
<reference evidence="4 5" key="1">
    <citation type="submission" date="2023-08" db="EMBL/GenBank/DDBJ databases">
        <title>Black Yeasts Isolated from many extreme environments.</title>
        <authorList>
            <person name="Coleine C."/>
            <person name="Stajich J.E."/>
            <person name="Selbmann L."/>
        </authorList>
    </citation>
    <scope>NUCLEOTIDE SEQUENCE [LARGE SCALE GENOMIC DNA]</scope>
    <source>
        <strain evidence="4 5">CCFEE 5885</strain>
    </source>
</reference>
<feature type="transmembrane region" description="Helical" evidence="3">
    <location>
        <begin position="163"/>
        <end position="187"/>
    </location>
</feature>
<proteinExistence type="inferred from homology"/>
<dbReference type="InterPro" id="IPR040442">
    <property type="entry name" value="Pyrv_kinase-like_dom_sf"/>
</dbReference>
<protein>
    <recommendedName>
        <fullName evidence="6">Phosphoenolpyruvate phosphomutase</fullName>
    </recommendedName>
</protein>
<evidence type="ECO:0000313" key="4">
    <source>
        <dbReference type="EMBL" id="KAK5080856.1"/>
    </source>
</evidence>
<keyword evidence="3" id="KW-1133">Transmembrane helix</keyword>
<dbReference type="PANTHER" id="PTHR42905">
    <property type="entry name" value="PHOSPHOENOLPYRUVATE CARBOXYLASE"/>
    <property type="match status" value="1"/>
</dbReference>